<dbReference type="FunFam" id="3.40.50.80:FF:000020">
    <property type="entry name" value="Dual oxidase 1"/>
    <property type="match status" value="1"/>
</dbReference>
<dbReference type="GO" id="GO:0016174">
    <property type="term" value="F:NAD(P)H oxidase H2O2-forming activity"/>
    <property type="evidence" value="ECO:0000318"/>
    <property type="project" value="GO_Central"/>
</dbReference>
<dbReference type="SUPFAM" id="SSF48113">
    <property type="entry name" value="Heme-dependent peroxidases"/>
    <property type="match status" value="1"/>
</dbReference>
<sequence length="1578" mass="180338">MPLSEIVVTTMTVIMTMTKQDRFIFLVIISLTALLATGESTLCGENESREHHELNGWYNNRADPRIGTYETRLLRQLPVGYPDGAYSPAGPNRPNPLTLSNLLMHGKSGIRSENKKSALLAFFAQHVMNEIVDSSNTGCPVEWMNMRIPEDLTRMYGGAKIMPYRRGLYDPDTGQSSAVPREQMNTVTPWLDGTGIYGPNRVWESEMRDYENGRLKGELRQQEGRRHEEFPARNYAGFPLTNHAPATDHEVYEAERLFLLGNPHSNENPALLSIGVLFWRWHNVWADRVADECSNITKENDIYDIAKKWVTATYQKIVFYDFLPAFLGMDASDMDKYNYTGYKPYLNPGISNEFEATAMRYMQTLIPSGIALRENENGSCKVKVTEDGYPGLRLCNTYWDGQSLLLKNGLDEIVLGIASQWAEEDDNIVVEDIQGYFYGPFYGFTRSDQVANTIQHGRDHGLPDYNTARKALGLQPLNITQLMNRCTSNGCKITPEVFDNLTSLYDGNDDDIDMFIGGMLETTQDGPGELFQHLILDQFMRIRDADRLWFENKDNGLFTEEEIEVIHSVSMWDVIVNTTGIPDTMIQRNPFKFTASDPCFFNVENASFKEKDLEPCVPLIIFDYFTGSKVSYALIFGLLFLFIIGCILTLYTIATMRMRKIEENKRAIHKSARSKHPENTQSYLANEWCGFNEPVKEIEVCLGPKRCIRVMGQRGSKLHRSIDVGCPQRITIFMSSDSKQRYILVKLEKEYDLVLKFLDVDDRLEFVSDLQSFIGREQNGVVMERRELREYDLLRMAVTKQQRQSVLERFIRLALDSEAESPEELMESITQMDDGQAIMECELSKYEFGELLTLSPESQFVQLMFELVDKDGSGSISFREFLDVTVIFAKGKPEDKIKLMFDMYDVDNSGALSRDEFKIMLRSMLETNSASLEQDKMDDAIASMFKDAGFEEKEELTLEDFNILMGDNKESFSKSSIGIGKSTPVGGKSKASGSKKSRDGSKKSRDGSKKSKDGKTEKGGIRSALAGYANRRSSKKKKKTNVKMGTVEKTYQNNKLVRFYNSITSYIENNKLEIFWVTLYMSIMCGFFLQKFFQYRTFSEHVGTRRITSWGLPITRGAAAALMFTYSTLLVTVCRNTITKLRETFLSHYIPFDAYLSFHKLVAYTSLGWSVLHAIGHGVNFYHLSTQAAEDMYCILPDVWFRSHVFPKFHHWIGTTVTGVTAMALVIVCTIIFVFASQYSRRRVFRLFWMTHQLYVVYFILMTLHGSARLIQPVSFYYFCLGPVILFTLDKIVSIGRRKVEIPVLQANILPSDVTNLVFKRPSTFEYKSGQWVRIACMVLGGNEYHPFTLTSAPHEENLSLHIRAVGPWTMNLRSTYDSKLVLGEPLPKIYLDGPYGEGHQDWYKFDVAILVGAGIGVTPFASILKDIVNKSTGNSKFSCKKVYFVWVTRTQKHFEWLTEIIKDVEDHDTNDMVSVHIFITQFFQEFDLRTTMLYICEQNFYKVSSRSLFTGLRSVTHFGRPEFYTMLESIRQNHTEVKKFGIFSCGPLGINKALGVSVAEIRKENAGIIFELHNETF</sequence>
<keyword evidence="14 20" id="KW-0472">Membrane</keyword>
<evidence type="ECO:0000256" key="18">
    <source>
        <dbReference type="ARBA" id="ARBA00048762"/>
    </source>
</evidence>
<evidence type="ECO:0000259" key="21">
    <source>
        <dbReference type="PROSITE" id="PS50222"/>
    </source>
</evidence>
<dbReference type="Pfam" id="PF03098">
    <property type="entry name" value="An_peroxidase"/>
    <property type="match status" value="1"/>
</dbReference>
<dbReference type="GO" id="GO:0042744">
    <property type="term" value="P:hydrogen peroxide catabolic process"/>
    <property type="evidence" value="ECO:0007669"/>
    <property type="project" value="UniProtKB-KW"/>
</dbReference>
<dbReference type="Gene3D" id="3.40.50.80">
    <property type="entry name" value="Nucleotide-binding domain of ferredoxin-NADP reductase (FNR) module"/>
    <property type="match status" value="1"/>
</dbReference>
<dbReference type="CDD" id="cd00051">
    <property type="entry name" value="EFh"/>
    <property type="match status" value="3"/>
</dbReference>
<dbReference type="InterPro" id="IPR017938">
    <property type="entry name" value="Riboflavin_synthase-like_b-brl"/>
</dbReference>
<dbReference type="InterPro" id="IPR050369">
    <property type="entry name" value="RBOH/FRE"/>
</dbReference>
<dbReference type="GO" id="GO:0006952">
    <property type="term" value="P:defense response"/>
    <property type="evidence" value="ECO:0000318"/>
    <property type="project" value="GO_Central"/>
</dbReference>
<dbReference type="InterPro" id="IPR011992">
    <property type="entry name" value="EF-hand-dom_pair"/>
</dbReference>
<dbReference type="FunFam" id="1.10.238.10:FF:000258">
    <property type="entry name" value="NADPH oxidase, isoform B"/>
    <property type="match status" value="1"/>
</dbReference>
<keyword evidence="5" id="KW-0285">Flavoprotein</keyword>
<evidence type="ECO:0000256" key="12">
    <source>
        <dbReference type="ARBA" id="ARBA00022989"/>
    </source>
</evidence>
<dbReference type="PROSITE" id="PS00018">
    <property type="entry name" value="EF_HAND_1"/>
    <property type="match status" value="2"/>
</dbReference>
<dbReference type="InterPro" id="IPR039261">
    <property type="entry name" value="FNR_nucleotide-bd"/>
</dbReference>
<accession>A0A7M7N958</accession>
<dbReference type="GO" id="GO:0042303">
    <property type="term" value="P:molting cycle"/>
    <property type="evidence" value="ECO:0007669"/>
    <property type="project" value="UniProtKB-ARBA"/>
</dbReference>
<dbReference type="Pfam" id="PF13833">
    <property type="entry name" value="EF-hand_8"/>
    <property type="match status" value="1"/>
</dbReference>
<feature type="transmembrane region" description="Helical" evidence="20">
    <location>
        <begin position="1247"/>
        <end position="1264"/>
    </location>
</feature>
<dbReference type="GO" id="GO:0005509">
    <property type="term" value="F:calcium ion binding"/>
    <property type="evidence" value="ECO:0007669"/>
    <property type="project" value="InterPro"/>
</dbReference>
<dbReference type="SUPFAM" id="SSF47473">
    <property type="entry name" value="EF-hand"/>
    <property type="match status" value="1"/>
</dbReference>
<dbReference type="FunFam" id="2.40.30.10:FF:000059">
    <property type="entry name" value="dual oxidase isoform X1"/>
    <property type="match status" value="1"/>
</dbReference>
<dbReference type="RefSeq" id="XP_030833017.1">
    <property type="nucleotide sequence ID" value="XM_030977157.1"/>
</dbReference>
<dbReference type="InterPro" id="IPR013130">
    <property type="entry name" value="Fe3_Rdtase_TM_dom"/>
</dbReference>
<evidence type="ECO:0000256" key="8">
    <source>
        <dbReference type="ARBA" id="ARBA00022737"/>
    </source>
</evidence>
<evidence type="ECO:0000256" key="20">
    <source>
        <dbReference type="SAM" id="Phobius"/>
    </source>
</evidence>
<dbReference type="PANTHER" id="PTHR11972">
    <property type="entry name" value="NADPH OXIDASE"/>
    <property type="match status" value="1"/>
</dbReference>
<feature type="transmembrane region" description="Helical" evidence="20">
    <location>
        <begin position="1113"/>
        <end position="1133"/>
    </location>
</feature>
<organism evidence="23 24">
    <name type="scientific">Strongylocentrotus purpuratus</name>
    <name type="common">Purple sea urchin</name>
    <dbReference type="NCBI Taxonomy" id="7668"/>
    <lineage>
        <taxon>Eukaryota</taxon>
        <taxon>Metazoa</taxon>
        <taxon>Echinodermata</taxon>
        <taxon>Eleutherozoa</taxon>
        <taxon>Echinozoa</taxon>
        <taxon>Echinoidea</taxon>
        <taxon>Euechinoidea</taxon>
        <taxon>Echinacea</taxon>
        <taxon>Camarodonta</taxon>
        <taxon>Echinidea</taxon>
        <taxon>Strongylocentrotidae</taxon>
        <taxon>Strongylocentrotus</taxon>
    </lineage>
</organism>
<dbReference type="Pfam" id="PF08030">
    <property type="entry name" value="NAD_binding_6"/>
    <property type="match status" value="1"/>
</dbReference>
<evidence type="ECO:0000313" key="24">
    <source>
        <dbReference type="Proteomes" id="UP000007110"/>
    </source>
</evidence>
<dbReference type="SMART" id="SM00054">
    <property type="entry name" value="EFh"/>
    <property type="match status" value="2"/>
</dbReference>
<dbReference type="PROSITE" id="PS50292">
    <property type="entry name" value="PEROXIDASE_3"/>
    <property type="match status" value="1"/>
</dbReference>
<evidence type="ECO:0000256" key="4">
    <source>
        <dbReference type="ARBA" id="ARBA00022559"/>
    </source>
</evidence>
<comment type="subcellular location">
    <subcellularLocation>
        <location evidence="1">Apical cell membrane</location>
        <topology evidence="1">Multi-pass membrane protein</topology>
    </subcellularLocation>
</comment>
<evidence type="ECO:0000313" key="23">
    <source>
        <dbReference type="EnsemblMetazoa" id="XP_030833017"/>
    </source>
</evidence>
<keyword evidence="24" id="KW-1185">Reference proteome</keyword>
<dbReference type="SFLD" id="SFLDG01168">
    <property type="entry name" value="Ferric_reductase_subgroup_(FRE"/>
    <property type="match status" value="1"/>
</dbReference>
<keyword evidence="16" id="KW-0376">Hydrogen peroxide</keyword>
<dbReference type="Pfam" id="PF08022">
    <property type="entry name" value="FAD_binding_8"/>
    <property type="match status" value="1"/>
</dbReference>
<feature type="transmembrane region" description="Helical" evidence="20">
    <location>
        <begin position="1270"/>
        <end position="1289"/>
    </location>
</feature>
<evidence type="ECO:0000256" key="9">
    <source>
        <dbReference type="ARBA" id="ARBA00022827"/>
    </source>
</evidence>
<dbReference type="GO" id="GO:0005886">
    <property type="term" value="C:plasma membrane"/>
    <property type="evidence" value="ECO:0000318"/>
    <property type="project" value="GO_Central"/>
</dbReference>
<dbReference type="GO" id="GO:0006979">
    <property type="term" value="P:response to oxidative stress"/>
    <property type="evidence" value="ECO:0007669"/>
    <property type="project" value="InterPro"/>
</dbReference>
<dbReference type="PRINTS" id="PR00457">
    <property type="entry name" value="ANPEROXIDASE"/>
</dbReference>
<reference evidence="23" key="2">
    <citation type="submission" date="2021-01" db="UniProtKB">
        <authorList>
            <consortium name="EnsemblMetazoa"/>
        </authorList>
    </citation>
    <scope>IDENTIFICATION</scope>
</reference>
<keyword evidence="13" id="KW-0560">Oxidoreductase</keyword>
<dbReference type="GO" id="GO:0020037">
    <property type="term" value="F:heme binding"/>
    <property type="evidence" value="ECO:0007669"/>
    <property type="project" value="InterPro"/>
</dbReference>
<dbReference type="Gene3D" id="1.10.640.10">
    <property type="entry name" value="Haem peroxidase domain superfamily, animal type"/>
    <property type="match status" value="1"/>
</dbReference>
<dbReference type="KEGG" id="spu:100893745"/>
<dbReference type="EC" id="1.6.3.1" evidence="3"/>
<dbReference type="SUPFAM" id="SSF52343">
    <property type="entry name" value="Ferredoxin reductase-like, C-terminal NADP-linked domain"/>
    <property type="match status" value="1"/>
</dbReference>
<feature type="compositionally biased region" description="Basic and acidic residues" evidence="19">
    <location>
        <begin position="996"/>
        <end position="1018"/>
    </location>
</feature>
<dbReference type="InterPro" id="IPR013121">
    <property type="entry name" value="Fe_red_NAD-bd_6"/>
</dbReference>
<dbReference type="SUPFAM" id="SSF63380">
    <property type="entry name" value="Riboflavin synthase domain-like"/>
    <property type="match status" value="1"/>
</dbReference>
<evidence type="ECO:0000256" key="6">
    <source>
        <dbReference type="ARBA" id="ARBA00022692"/>
    </source>
</evidence>
<keyword evidence="7" id="KW-0479">Metal-binding</keyword>
<comment type="catalytic activity">
    <reaction evidence="18">
        <text>NADPH + O2 + H(+) = H2O2 + NADP(+)</text>
        <dbReference type="Rhea" id="RHEA:11260"/>
        <dbReference type="ChEBI" id="CHEBI:15378"/>
        <dbReference type="ChEBI" id="CHEBI:15379"/>
        <dbReference type="ChEBI" id="CHEBI:16240"/>
        <dbReference type="ChEBI" id="CHEBI:57783"/>
        <dbReference type="ChEBI" id="CHEBI:58349"/>
        <dbReference type="EC" id="1.6.3.1"/>
    </reaction>
</comment>
<dbReference type="GO" id="GO:0016175">
    <property type="term" value="F:superoxide-generating NAD(P)H oxidase activity"/>
    <property type="evidence" value="ECO:0000318"/>
    <property type="project" value="GO_Central"/>
</dbReference>
<comment type="catalytic activity">
    <reaction evidence="17">
        <text>NADH + O2 + H(+) = H2O2 + NAD(+)</text>
        <dbReference type="Rhea" id="RHEA:11264"/>
        <dbReference type="ChEBI" id="CHEBI:15378"/>
        <dbReference type="ChEBI" id="CHEBI:15379"/>
        <dbReference type="ChEBI" id="CHEBI:16240"/>
        <dbReference type="ChEBI" id="CHEBI:57540"/>
        <dbReference type="ChEBI" id="CHEBI:57945"/>
        <dbReference type="EC" id="1.6.3.1"/>
    </reaction>
</comment>
<dbReference type="InterPro" id="IPR037120">
    <property type="entry name" value="Haem_peroxidase_sf_animal"/>
</dbReference>
<evidence type="ECO:0000256" key="17">
    <source>
        <dbReference type="ARBA" id="ARBA00047455"/>
    </source>
</evidence>
<dbReference type="SFLD" id="SFLDS00052">
    <property type="entry name" value="Ferric_Reductase_Domain"/>
    <property type="match status" value="1"/>
</dbReference>
<dbReference type="GO" id="GO:0009886">
    <property type="term" value="P:post-embryonic animal morphogenesis"/>
    <property type="evidence" value="ECO:0007669"/>
    <property type="project" value="UniProtKB-ARBA"/>
</dbReference>
<keyword evidence="10" id="KW-0106">Calcium</keyword>
<evidence type="ECO:0000259" key="22">
    <source>
        <dbReference type="PROSITE" id="PS51384"/>
    </source>
</evidence>
<dbReference type="PROSITE" id="PS51384">
    <property type="entry name" value="FAD_FR"/>
    <property type="match status" value="1"/>
</dbReference>
<dbReference type="PANTHER" id="PTHR11972:SF208">
    <property type="entry name" value="DUAL OXIDASE-LIKE PROTEIN"/>
    <property type="match status" value="1"/>
</dbReference>
<evidence type="ECO:0000256" key="11">
    <source>
        <dbReference type="ARBA" id="ARBA00022857"/>
    </source>
</evidence>
<keyword evidence="4" id="KW-0575">Peroxidase</keyword>
<dbReference type="OrthoDB" id="6019201at2759"/>
<dbReference type="GeneID" id="100893745"/>
<feature type="domain" description="FAD-binding FR-type" evidence="22">
    <location>
        <begin position="1297"/>
        <end position="1402"/>
    </location>
</feature>
<dbReference type="PROSITE" id="PS50222">
    <property type="entry name" value="EF_HAND_2"/>
    <property type="match status" value="2"/>
</dbReference>
<keyword evidence="12 20" id="KW-1133">Transmembrane helix</keyword>
<keyword evidence="11" id="KW-0521">NADP</keyword>
<dbReference type="GO" id="GO:0042554">
    <property type="term" value="P:superoxide anion generation"/>
    <property type="evidence" value="ECO:0000318"/>
    <property type="project" value="GO_Central"/>
</dbReference>
<name>A0A7M7N958_STRPU</name>
<evidence type="ECO:0000256" key="16">
    <source>
        <dbReference type="ARBA" id="ARBA00023324"/>
    </source>
</evidence>
<feature type="region of interest" description="Disordered" evidence="19">
    <location>
        <begin position="975"/>
        <end position="1018"/>
    </location>
</feature>
<feature type="compositionally biased region" description="Low complexity" evidence="19">
    <location>
        <begin position="975"/>
        <end position="994"/>
    </location>
</feature>
<feature type="transmembrane region" description="Helical" evidence="20">
    <location>
        <begin position="1209"/>
        <end position="1235"/>
    </location>
</feature>
<evidence type="ECO:0000256" key="19">
    <source>
        <dbReference type="SAM" id="MobiDB-lite"/>
    </source>
</evidence>
<evidence type="ECO:0000256" key="15">
    <source>
        <dbReference type="ARBA" id="ARBA00023180"/>
    </source>
</evidence>
<proteinExistence type="inferred from homology"/>
<evidence type="ECO:0000256" key="13">
    <source>
        <dbReference type="ARBA" id="ARBA00023002"/>
    </source>
</evidence>
<protein>
    <recommendedName>
        <fullName evidence="3">NAD(P)H oxidase (H2O2-forming)</fullName>
        <ecNumber evidence="3">1.6.3.1</ecNumber>
    </recommendedName>
</protein>
<evidence type="ECO:0000256" key="5">
    <source>
        <dbReference type="ARBA" id="ARBA00022630"/>
    </source>
</evidence>
<evidence type="ECO:0000256" key="7">
    <source>
        <dbReference type="ARBA" id="ARBA00022723"/>
    </source>
</evidence>
<dbReference type="Pfam" id="PF13499">
    <property type="entry name" value="EF-hand_7"/>
    <property type="match status" value="1"/>
</dbReference>
<feature type="domain" description="EF-hand" evidence="21">
    <location>
        <begin position="892"/>
        <end position="927"/>
    </location>
</feature>
<dbReference type="GO" id="GO:0042742">
    <property type="term" value="P:defense response to bacterium"/>
    <property type="evidence" value="ECO:0007669"/>
    <property type="project" value="UniProtKB-ARBA"/>
</dbReference>
<dbReference type="GO" id="GO:0043020">
    <property type="term" value="C:NADPH oxidase complex"/>
    <property type="evidence" value="ECO:0000318"/>
    <property type="project" value="GO_Central"/>
</dbReference>
<dbReference type="InterPro" id="IPR010255">
    <property type="entry name" value="Haem_peroxidase_sf"/>
</dbReference>
<dbReference type="SFLD" id="SFLDG01169">
    <property type="entry name" value="NADPH_oxidase_subgroup_(NOX)"/>
    <property type="match status" value="1"/>
</dbReference>
<evidence type="ECO:0000256" key="14">
    <source>
        <dbReference type="ARBA" id="ARBA00023136"/>
    </source>
</evidence>
<feature type="transmembrane region" description="Helical" evidence="20">
    <location>
        <begin position="1074"/>
        <end position="1093"/>
    </location>
</feature>
<keyword evidence="9" id="KW-0274">FAD</keyword>
<evidence type="ECO:0000256" key="3">
    <source>
        <dbReference type="ARBA" id="ARBA00012698"/>
    </source>
</evidence>
<dbReference type="InterPro" id="IPR013112">
    <property type="entry name" value="FAD-bd_8"/>
</dbReference>
<feature type="domain" description="EF-hand" evidence="21">
    <location>
        <begin position="856"/>
        <end position="891"/>
    </location>
</feature>
<evidence type="ECO:0000256" key="2">
    <source>
        <dbReference type="ARBA" id="ARBA00005644"/>
    </source>
</evidence>
<dbReference type="Gene3D" id="2.40.30.10">
    <property type="entry name" value="Translation factors"/>
    <property type="match status" value="1"/>
</dbReference>
<feature type="transmembrane region" description="Helical" evidence="20">
    <location>
        <begin position="1154"/>
        <end position="1175"/>
    </location>
</feature>
<evidence type="ECO:0000256" key="10">
    <source>
        <dbReference type="ARBA" id="ARBA00022837"/>
    </source>
</evidence>
<dbReference type="GO" id="GO:0016324">
    <property type="term" value="C:apical plasma membrane"/>
    <property type="evidence" value="ECO:0007669"/>
    <property type="project" value="UniProtKB-SubCell"/>
</dbReference>
<evidence type="ECO:0000256" key="1">
    <source>
        <dbReference type="ARBA" id="ARBA00004424"/>
    </source>
</evidence>
<dbReference type="EnsemblMetazoa" id="XM_030977157">
    <property type="protein sequence ID" value="XP_030833017"/>
    <property type="gene ID" value="LOC100893745"/>
</dbReference>
<dbReference type="InParanoid" id="A0A7M7N958"/>
<feature type="transmembrane region" description="Helical" evidence="20">
    <location>
        <begin position="632"/>
        <end position="654"/>
    </location>
</feature>
<dbReference type="OMA" id="TREKYHP"/>
<dbReference type="InterPro" id="IPR019791">
    <property type="entry name" value="Haem_peroxidase_animal"/>
</dbReference>
<dbReference type="CDD" id="cd06186">
    <property type="entry name" value="NOX_Duox_like_FAD_NADP"/>
    <property type="match status" value="1"/>
</dbReference>
<dbReference type="InterPro" id="IPR002048">
    <property type="entry name" value="EF_hand_dom"/>
</dbReference>
<keyword evidence="15" id="KW-0325">Glycoprotein</keyword>
<dbReference type="Proteomes" id="UP000007110">
    <property type="component" value="Unassembled WGS sequence"/>
</dbReference>
<keyword evidence="6 20" id="KW-0812">Transmembrane</keyword>
<dbReference type="GO" id="GO:0004601">
    <property type="term" value="F:peroxidase activity"/>
    <property type="evidence" value="ECO:0007669"/>
    <property type="project" value="UniProtKB-KW"/>
</dbReference>
<dbReference type="InterPro" id="IPR017927">
    <property type="entry name" value="FAD-bd_FR_type"/>
</dbReference>
<reference evidence="24" key="1">
    <citation type="submission" date="2015-02" db="EMBL/GenBank/DDBJ databases">
        <title>Genome sequencing for Strongylocentrotus purpuratus.</title>
        <authorList>
            <person name="Murali S."/>
            <person name="Liu Y."/>
            <person name="Vee V."/>
            <person name="English A."/>
            <person name="Wang M."/>
            <person name="Skinner E."/>
            <person name="Han Y."/>
            <person name="Muzny D.M."/>
            <person name="Worley K.C."/>
            <person name="Gibbs R.A."/>
        </authorList>
    </citation>
    <scope>NUCLEOTIDE SEQUENCE</scope>
</reference>
<comment type="similarity">
    <text evidence="2">In the N-terminal section; belongs to the peroxidase family.</text>
</comment>
<dbReference type="InterPro" id="IPR018247">
    <property type="entry name" value="EF_Hand_1_Ca_BS"/>
</dbReference>
<dbReference type="Gene3D" id="1.10.238.10">
    <property type="entry name" value="EF-hand"/>
    <property type="match status" value="1"/>
</dbReference>
<keyword evidence="8" id="KW-0677">Repeat</keyword>
<dbReference type="Pfam" id="PF01794">
    <property type="entry name" value="Ferric_reduct"/>
    <property type="match status" value="1"/>
</dbReference>